<dbReference type="Pfam" id="PF13676">
    <property type="entry name" value="TIR_2"/>
    <property type="match status" value="1"/>
</dbReference>
<organism evidence="2 3">
    <name type="scientific">Pseudohongiella nitratireducens</name>
    <dbReference type="NCBI Taxonomy" id="1768907"/>
    <lineage>
        <taxon>Bacteria</taxon>
        <taxon>Pseudomonadati</taxon>
        <taxon>Pseudomonadota</taxon>
        <taxon>Gammaproteobacteria</taxon>
        <taxon>Pseudomonadales</taxon>
        <taxon>Pseudohongiellaceae</taxon>
        <taxon>Pseudohongiella</taxon>
    </lineage>
</organism>
<comment type="caution">
    <text evidence="2">The sequence shown here is derived from an EMBL/GenBank/DDBJ whole genome shotgun (WGS) entry which is preliminary data.</text>
</comment>
<evidence type="ECO:0000259" key="1">
    <source>
        <dbReference type="PROSITE" id="PS50104"/>
    </source>
</evidence>
<reference evidence="2" key="2">
    <citation type="submission" date="2020-09" db="EMBL/GenBank/DDBJ databases">
        <authorList>
            <person name="Sun Q."/>
            <person name="Zhou Y."/>
        </authorList>
    </citation>
    <scope>NUCLEOTIDE SEQUENCE</scope>
    <source>
        <strain evidence="2">CGMCC 1.15425</strain>
    </source>
</reference>
<proteinExistence type="predicted"/>
<dbReference type="InterPro" id="IPR035897">
    <property type="entry name" value="Toll_tir_struct_dom_sf"/>
</dbReference>
<reference evidence="2" key="1">
    <citation type="journal article" date="2014" name="Int. J. Syst. Evol. Microbiol.">
        <title>Complete genome sequence of Corynebacterium casei LMG S-19264T (=DSM 44701T), isolated from a smear-ripened cheese.</title>
        <authorList>
            <consortium name="US DOE Joint Genome Institute (JGI-PGF)"/>
            <person name="Walter F."/>
            <person name="Albersmeier A."/>
            <person name="Kalinowski J."/>
            <person name="Ruckert C."/>
        </authorList>
    </citation>
    <scope>NUCLEOTIDE SEQUENCE</scope>
    <source>
        <strain evidence="2">CGMCC 1.15425</strain>
    </source>
</reference>
<feature type="domain" description="TIR" evidence="1">
    <location>
        <begin position="3"/>
        <end position="151"/>
    </location>
</feature>
<accession>A0A917GTJ3</accession>
<dbReference type="AlphaFoldDB" id="A0A917GTJ3"/>
<dbReference type="SUPFAM" id="SSF52200">
    <property type="entry name" value="Toll/Interleukin receptor TIR domain"/>
    <property type="match status" value="1"/>
</dbReference>
<evidence type="ECO:0000313" key="2">
    <source>
        <dbReference type="EMBL" id="GGG55965.1"/>
    </source>
</evidence>
<gene>
    <name evidence="2" type="ORF">GCM10011403_11370</name>
</gene>
<dbReference type="GO" id="GO:0007165">
    <property type="term" value="P:signal transduction"/>
    <property type="evidence" value="ECO:0007669"/>
    <property type="project" value="InterPro"/>
</dbReference>
<dbReference type="Proteomes" id="UP000627715">
    <property type="component" value="Unassembled WGS sequence"/>
</dbReference>
<name>A0A917GTJ3_9GAMM</name>
<dbReference type="OrthoDB" id="7063629at2"/>
<dbReference type="PROSITE" id="PS50104">
    <property type="entry name" value="TIR"/>
    <property type="match status" value="1"/>
</dbReference>
<dbReference type="InterPro" id="IPR000157">
    <property type="entry name" value="TIR_dom"/>
</dbReference>
<dbReference type="RefSeq" id="WP_157885645.1">
    <property type="nucleotide sequence ID" value="NZ_BMIY01000004.1"/>
</dbReference>
<keyword evidence="3" id="KW-1185">Reference proteome</keyword>
<dbReference type="Gene3D" id="3.40.50.10140">
    <property type="entry name" value="Toll/interleukin-1 receptor homology (TIR) domain"/>
    <property type="match status" value="1"/>
</dbReference>
<protein>
    <recommendedName>
        <fullName evidence="1">TIR domain-containing protein</fullName>
    </recommendedName>
</protein>
<evidence type="ECO:0000313" key="3">
    <source>
        <dbReference type="Proteomes" id="UP000627715"/>
    </source>
</evidence>
<sequence>MPQSINYFVSYSHRNKRIVADFLDRLSDVLAPSKAYSYTRWSDHDLVLGEYWESQVLEAINECDFGMLLVSPAFLASSFISEKELPKFVSGEKACVPVMAQAIDFELHDLKGLEKRQIYRFDNPEFAQPRAYGECSEAQRDAFVLDLFRKLEKKLSVNVPQRSNTSTIDQVIDLRLFELASKAYRVRGTPKYFLDSQNLTIQQKSELYERVILAERGRSTKSNPYSADDT</sequence>
<dbReference type="EMBL" id="BMIY01000004">
    <property type="protein sequence ID" value="GGG55965.1"/>
    <property type="molecule type" value="Genomic_DNA"/>
</dbReference>